<dbReference type="InterPro" id="IPR010982">
    <property type="entry name" value="Lambda_DNA-bd_dom_sf"/>
</dbReference>
<evidence type="ECO:0000313" key="7">
    <source>
        <dbReference type="Proteomes" id="UP001501867"/>
    </source>
</evidence>
<feature type="transmembrane region" description="Helical" evidence="4">
    <location>
        <begin position="537"/>
        <end position="557"/>
    </location>
</feature>
<evidence type="ECO:0000256" key="4">
    <source>
        <dbReference type="SAM" id="Phobius"/>
    </source>
</evidence>
<dbReference type="EMBL" id="BAAABV010000015">
    <property type="protein sequence ID" value="GAA0290279.1"/>
    <property type="molecule type" value="Genomic_DNA"/>
</dbReference>
<feature type="repeat" description="WD" evidence="3">
    <location>
        <begin position="844"/>
        <end position="885"/>
    </location>
</feature>
<dbReference type="Pfam" id="PF00400">
    <property type="entry name" value="WD40"/>
    <property type="match status" value="7"/>
</dbReference>
<dbReference type="SMART" id="SM00320">
    <property type="entry name" value="WD40"/>
    <property type="match status" value="7"/>
</dbReference>
<evidence type="ECO:0000256" key="3">
    <source>
        <dbReference type="PROSITE-ProRule" id="PRU00221"/>
    </source>
</evidence>
<dbReference type="Proteomes" id="UP001501867">
    <property type="component" value="Unassembled WGS sequence"/>
</dbReference>
<sequence length="963" mass="100363">MARRERPLEGEDGPLLEFATALRRLRHEAGSPPYRDLAERAHYSVATLSGAAAGRRLPSLDVTLAYVRACGGNAAAWERRWHAVAVELAADGAGPGPAGAAAPGSPAAQGVPYVGLAPFRTEDASLFFGRERLVEDLFDALTRHRVVALVGASGAGKSSLLHAGLLPRLHADTPARVVTVLTPGPHPLDRARRAFAARPEPGTEPGTDLAAGAAAGPGTAERVVVVDQFEEVFTVCADPDERSRFVTELIGAARRPGSGCRVVLGVRADFYAHCTRHPELVDVLREAQVVVGPMSAAELRRAVVEPARRTGLTVEGSLQATLVAHAHGQIGVLPLLSHSLLETWRRRRGAALTLDGFHAAGGFEGALAQSAEALYDSLSASQQGLARQVFVHLIALGEGTEDTKRPVDRAELGEDADTHTVLARAASLRLLTLGDGAVELTHEALIRAWPRLRGWLTDDRERLRRHRQLGDATRAWEAVGRDPGALLRGAPLALARELTAGGGPVLTAAEAEFLAAGTAAEAAAGDRARRRTRRLRLLVGALACLVVVAAVATGSAVRAEDEVTRQRNDAVARNLAETSAGVAAAEPGLAVQLGLTAYRLSPTPRTRDGLLSALMTSLPAHAKEVVAVAYRPDGRQLATASGDRTARLWRTRDVGRPDPVATLGGEGAPLRALAYRPDGHTLATAASDGAVRLWDVTDPAHPGVAAVLPARETDVRALAFSPDGRTLATAGAGGGVRLWDVTDPAGPAETAAVPGHRDAVRAVAFSPDGRTLATGGEDTTVRLTDVGDRTRPRPLAVVGGHDTAVFSVAFAPDGRTLATASGGRTPIRLWDLAEPRGPVPLATLTGHTDVVGAVAFGPDGRILASASDDRTVRLWGVARGSRPAPLATLTGHVTAVGSVAFSPDGTVLASGGYDSTLRLAATDLDGALAGACAHTGPRITRAQWASYLPYLDYSPPCSGLEGP</sequence>
<dbReference type="PROSITE" id="PS50082">
    <property type="entry name" value="WD_REPEATS_2"/>
    <property type="match status" value="7"/>
</dbReference>
<evidence type="ECO:0000259" key="5">
    <source>
        <dbReference type="SMART" id="SM00530"/>
    </source>
</evidence>
<dbReference type="PROSITE" id="PS50294">
    <property type="entry name" value="WD_REPEATS_REGION"/>
    <property type="match status" value="6"/>
</dbReference>
<feature type="repeat" description="WD" evidence="3">
    <location>
        <begin position="708"/>
        <end position="741"/>
    </location>
</feature>
<feature type="repeat" description="WD" evidence="3">
    <location>
        <begin position="889"/>
        <end position="919"/>
    </location>
</feature>
<dbReference type="InterPro" id="IPR001387">
    <property type="entry name" value="Cro/C1-type_HTH"/>
</dbReference>
<dbReference type="InterPro" id="IPR027417">
    <property type="entry name" value="P-loop_NTPase"/>
</dbReference>
<keyword evidence="4" id="KW-1133">Transmembrane helix</keyword>
<comment type="caution">
    <text evidence="6">The sequence shown here is derived from an EMBL/GenBank/DDBJ whole genome shotgun (WGS) entry which is preliminary data.</text>
</comment>
<organism evidence="6 7">
    <name type="scientific">Streptomyces polychromogenes</name>
    <dbReference type="NCBI Taxonomy" id="67342"/>
    <lineage>
        <taxon>Bacteria</taxon>
        <taxon>Bacillati</taxon>
        <taxon>Actinomycetota</taxon>
        <taxon>Actinomycetes</taxon>
        <taxon>Kitasatosporales</taxon>
        <taxon>Streptomycetaceae</taxon>
        <taxon>Streptomyces</taxon>
    </lineage>
</organism>
<keyword evidence="2" id="KW-0677">Repeat</keyword>
<dbReference type="CDD" id="cd00200">
    <property type="entry name" value="WD40"/>
    <property type="match status" value="1"/>
</dbReference>
<accession>A0ABN0VDR4</accession>
<dbReference type="InterPro" id="IPR036322">
    <property type="entry name" value="WD40_repeat_dom_sf"/>
</dbReference>
<evidence type="ECO:0000313" key="6">
    <source>
        <dbReference type="EMBL" id="GAA0290279.1"/>
    </source>
</evidence>
<dbReference type="InterPro" id="IPR020472">
    <property type="entry name" value="WD40_PAC1"/>
</dbReference>
<feature type="repeat" description="WD" evidence="3">
    <location>
        <begin position="663"/>
        <end position="696"/>
    </location>
</feature>
<keyword evidence="4" id="KW-0472">Membrane</keyword>
<dbReference type="Pfam" id="PF20703">
    <property type="entry name" value="nSTAND1"/>
    <property type="match status" value="1"/>
</dbReference>
<dbReference type="CDD" id="cd00093">
    <property type="entry name" value="HTH_XRE"/>
    <property type="match status" value="1"/>
</dbReference>
<dbReference type="PRINTS" id="PR00320">
    <property type="entry name" value="GPROTEINBRPT"/>
</dbReference>
<evidence type="ECO:0000256" key="2">
    <source>
        <dbReference type="ARBA" id="ARBA00022737"/>
    </source>
</evidence>
<dbReference type="RefSeq" id="WP_344158659.1">
    <property type="nucleotide sequence ID" value="NZ_BAAABV010000015.1"/>
</dbReference>
<dbReference type="PANTHER" id="PTHR19879:SF9">
    <property type="entry name" value="TRANSCRIPTION INITIATION FACTOR TFIID SUBUNIT 5"/>
    <property type="match status" value="1"/>
</dbReference>
<dbReference type="InterPro" id="IPR049052">
    <property type="entry name" value="nSTAND1"/>
</dbReference>
<dbReference type="PANTHER" id="PTHR19879">
    <property type="entry name" value="TRANSCRIPTION INITIATION FACTOR TFIID"/>
    <property type="match status" value="1"/>
</dbReference>
<feature type="repeat" description="WD" evidence="3">
    <location>
        <begin position="618"/>
        <end position="649"/>
    </location>
</feature>
<name>A0ABN0VDR4_9ACTN</name>
<dbReference type="Gene3D" id="3.40.50.300">
    <property type="entry name" value="P-loop containing nucleotide triphosphate hydrolases"/>
    <property type="match status" value="1"/>
</dbReference>
<dbReference type="SUPFAM" id="SSF47413">
    <property type="entry name" value="lambda repressor-like DNA-binding domains"/>
    <property type="match status" value="1"/>
</dbReference>
<feature type="repeat" description="WD" evidence="3">
    <location>
        <begin position="798"/>
        <end position="832"/>
    </location>
</feature>
<dbReference type="InterPro" id="IPR019775">
    <property type="entry name" value="WD40_repeat_CS"/>
</dbReference>
<keyword evidence="7" id="KW-1185">Reference proteome</keyword>
<feature type="domain" description="HTH cro/C1-type" evidence="5">
    <location>
        <begin position="21"/>
        <end position="77"/>
    </location>
</feature>
<dbReference type="InterPro" id="IPR015943">
    <property type="entry name" value="WD40/YVTN_repeat-like_dom_sf"/>
</dbReference>
<dbReference type="SMART" id="SM00530">
    <property type="entry name" value="HTH_XRE"/>
    <property type="match status" value="1"/>
</dbReference>
<keyword evidence="4" id="KW-0812">Transmembrane</keyword>
<dbReference type="SUPFAM" id="SSF50978">
    <property type="entry name" value="WD40 repeat-like"/>
    <property type="match status" value="1"/>
</dbReference>
<proteinExistence type="predicted"/>
<dbReference type="PROSITE" id="PS00678">
    <property type="entry name" value="WD_REPEATS_1"/>
    <property type="match status" value="1"/>
</dbReference>
<dbReference type="InterPro" id="IPR001680">
    <property type="entry name" value="WD40_rpt"/>
</dbReference>
<dbReference type="SUPFAM" id="SSF52540">
    <property type="entry name" value="P-loop containing nucleoside triphosphate hydrolases"/>
    <property type="match status" value="1"/>
</dbReference>
<reference evidence="6 7" key="1">
    <citation type="journal article" date="2019" name="Int. J. Syst. Evol. Microbiol.">
        <title>The Global Catalogue of Microorganisms (GCM) 10K type strain sequencing project: providing services to taxonomists for standard genome sequencing and annotation.</title>
        <authorList>
            <consortium name="The Broad Institute Genomics Platform"/>
            <consortium name="The Broad Institute Genome Sequencing Center for Infectious Disease"/>
            <person name="Wu L."/>
            <person name="Ma J."/>
        </authorList>
    </citation>
    <scope>NUCLEOTIDE SEQUENCE [LARGE SCALE GENOMIC DNA]</scope>
    <source>
        <strain evidence="6 7">JCM 4505</strain>
    </source>
</reference>
<keyword evidence="1 3" id="KW-0853">WD repeat</keyword>
<protein>
    <recommendedName>
        <fullName evidence="5">HTH cro/C1-type domain-containing protein</fullName>
    </recommendedName>
</protein>
<feature type="repeat" description="WD" evidence="3">
    <location>
        <begin position="753"/>
        <end position="786"/>
    </location>
</feature>
<dbReference type="Gene3D" id="2.130.10.10">
    <property type="entry name" value="YVTN repeat-like/Quinoprotein amine dehydrogenase"/>
    <property type="match status" value="2"/>
</dbReference>
<evidence type="ECO:0000256" key="1">
    <source>
        <dbReference type="ARBA" id="ARBA00022574"/>
    </source>
</evidence>
<gene>
    <name evidence="6" type="ORF">GCM10010302_31030</name>
</gene>